<dbReference type="PANTHER" id="PTHR45753:SF6">
    <property type="entry name" value="ASPARTATE CARBAMOYLTRANSFERASE"/>
    <property type="match status" value="1"/>
</dbReference>
<dbReference type="Pfam" id="PF00185">
    <property type="entry name" value="OTCace"/>
    <property type="match status" value="1"/>
</dbReference>
<dbReference type="GO" id="GO:0016597">
    <property type="term" value="F:amino acid binding"/>
    <property type="evidence" value="ECO:0007669"/>
    <property type="project" value="InterPro"/>
</dbReference>
<evidence type="ECO:0000259" key="10">
    <source>
        <dbReference type="Pfam" id="PF00185"/>
    </source>
</evidence>
<dbReference type="GO" id="GO:0006207">
    <property type="term" value="P:'de novo' pyrimidine nucleobase biosynthetic process"/>
    <property type="evidence" value="ECO:0007669"/>
    <property type="project" value="InterPro"/>
</dbReference>
<dbReference type="PRINTS" id="PR00100">
    <property type="entry name" value="AOTCASE"/>
</dbReference>
<dbReference type="KEGG" id="rain:Rai3103_06460"/>
<name>A0A5Q2FE38_9ACTN</name>
<dbReference type="GO" id="GO:0006520">
    <property type="term" value="P:amino acid metabolic process"/>
    <property type="evidence" value="ECO:0007669"/>
    <property type="project" value="InterPro"/>
</dbReference>
<evidence type="ECO:0000256" key="5">
    <source>
        <dbReference type="ARBA" id="ARBA00022975"/>
    </source>
</evidence>
<dbReference type="InterPro" id="IPR036901">
    <property type="entry name" value="Asp/Orn_carbamoylTrfase_sf"/>
</dbReference>
<proteinExistence type="inferred from homology"/>
<evidence type="ECO:0000256" key="7">
    <source>
        <dbReference type="ARBA" id="ARBA00048859"/>
    </source>
</evidence>
<evidence type="ECO:0000256" key="8">
    <source>
        <dbReference type="NCBIfam" id="TIGR00670"/>
    </source>
</evidence>
<keyword evidence="4 9" id="KW-0808">Transferase</keyword>
<reference evidence="12 13" key="1">
    <citation type="submission" date="2019-10" db="EMBL/GenBank/DDBJ databases">
        <title>Genomic analysis of Raineyella sp. CBA3103.</title>
        <authorList>
            <person name="Roh S.W."/>
        </authorList>
    </citation>
    <scope>NUCLEOTIDE SEQUENCE [LARGE SCALE GENOMIC DNA]</scope>
    <source>
        <strain evidence="12 13">CBA3103</strain>
    </source>
</reference>
<comment type="similarity">
    <text evidence="2">Belongs to the aspartate/ornithine carbamoyltransferase superfamily. ATCase family.</text>
</comment>
<evidence type="ECO:0000256" key="2">
    <source>
        <dbReference type="ARBA" id="ARBA00008896"/>
    </source>
</evidence>
<gene>
    <name evidence="12" type="primary">pyrB</name>
    <name evidence="12" type="ORF">Rai3103_06460</name>
</gene>
<evidence type="ECO:0000256" key="6">
    <source>
        <dbReference type="ARBA" id="ARBA00043884"/>
    </source>
</evidence>
<evidence type="ECO:0000259" key="11">
    <source>
        <dbReference type="Pfam" id="PF02729"/>
    </source>
</evidence>
<feature type="domain" description="Aspartate/ornithine carbamoyltransferase carbamoyl-P binding" evidence="11">
    <location>
        <begin position="16"/>
        <end position="156"/>
    </location>
</feature>
<evidence type="ECO:0000256" key="9">
    <source>
        <dbReference type="RuleBase" id="RU003634"/>
    </source>
</evidence>
<dbReference type="AlphaFoldDB" id="A0A5Q2FE38"/>
<dbReference type="Proteomes" id="UP000386847">
    <property type="component" value="Chromosome"/>
</dbReference>
<dbReference type="GO" id="GO:0005829">
    <property type="term" value="C:cytosol"/>
    <property type="evidence" value="ECO:0007669"/>
    <property type="project" value="TreeGrafter"/>
</dbReference>
<sequence>MSATPAGDSPFQQGSDLLSTSQFSRESVERLFDLADGLRPLGRGEFACDVLSGAVLSSLFFEPSTRTRLSFESAFAHLGGHVLTTTGFTFSSMAKGESIHDTSRVISGYSDVMVIRHPDKGSVARFADASLVPVVNAGDGDGEHPTQALLDVYTLRRELGVRDKQVEGATIAIMGDLRYGRTVHSLIDLLRLYPGVRFRLYSPPSLELPAEYFDRADAHRLTVCSSVAEALADADVVYNTRVQRERITDEATSQAIANTVLLNRQMVTDHGRPDLVIMHPLPRDSRPGSYDLSADVDDLPGLAIFHQTDNGLMVRMAIFCTIFGIDLAAVRSRYSISKWVSAKPVPRPAPYSAD</sequence>
<evidence type="ECO:0000256" key="4">
    <source>
        <dbReference type="ARBA" id="ARBA00022679"/>
    </source>
</evidence>
<organism evidence="12 13">
    <name type="scientific">Raineyella fluvialis</name>
    <dbReference type="NCBI Taxonomy" id="2662261"/>
    <lineage>
        <taxon>Bacteria</taxon>
        <taxon>Bacillati</taxon>
        <taxon>Actinomycetota</taxon>
        <taxon>Actinomycetes</taxon>
        <taxon>Propionibacteriales</taxon>
        <taxon>Propionibacteriaceae</taxon>
        <taxon>Raineyella</taxon>
    </lineage>
</organism>
<keyword evidence="5" id="KW-0665">Pyrimidine biosynthesis</keyword>
<dbReference type="SUPFAM" id="SSF53671">
    <property type="entry name" value="Aspartate/ornithine carbamoyltransferase"/>
    <property type="match status" value="1"/>
</dbReference>
<evidence type="ECO:0000313" key="13">
    <source>
        <dbReference type="Proteomes" id="UP000386847"/>
    </source>
</evidence>
<evidence type="ECO:0000256" key="3">
    <source>
        <dbReference type="ARBA" id="ARBA00013008"/>
    </source>
</evidence>
<evidence type="ECO:0000256" key="1">
    <source>
        <dbReference type="ARBA" id="ARBA00004852"/>
    </source>
</evidence>
<dbReference type="GO" id="GO:0004070">
    <property type="term" value="F:aspartate carbamoyltransferase activity"/>
    <property type="evidence" value="ECO:0007669"/>
    <property type="project" value="UniProtKB-UniRule"/>
</dbReference>
<dbReference type="UniPathway" id="UPA00070">
    <property type="reaction ID" value="UER00116"/>
</dbReference>
<feature type="domain" description="Aspartate/ornithine carbamoyltransferase Asp/Orn-binding" evidence="10">
    <location>
        <begin position="168"/>
        <end position="321"/>
    </location>
</feature>
<protein>
    <recommendedName>
        <fullName evidence="3 8">Aspartate carbamoyltransferase</fullName>
        <ecNumber evidence="3 8">2.1.3.2</ecNumber>
    </recommendedName>
</protein>
<dbReference type="PROSITE" id="PS00097">
    <property type="entry name" value="CARBAMOYLTRANSFERASE"/>
    <property type="match status" value="1"/>
</dbReference>
<dbReference type="PANTHER" id="PTHR45753">
    <property type="entry name" value="ORNITHINE CARBAMOYLTRANSFERASE, MITOCHONDRIAL"/>
    <property type="match status" value="1"/>
</dbReference>
<dbReference type="GO" id="GO:0044205">
    <property type="term" value="P:'de novo' UMP biosynthetic process"/>
    <property type="evidence" value="ECO:0007669"/>
    <property type="project" value="UniProtKB-UniPathway"/>
</dbReference>
<dbReference type="NCBIfam" id="TIGR00670">
    <property type="entry name" value="asp_carb_tr"/>
    <property type="match status" value="1"/>
</dbReference>
<dbReference type="PRINTS" id="PR00101">
    <property type="entry name" value="ATCASE"/>
</dbReference>
<dbReference type="InterPro" id="IPR006131">
    <property type="entry name" value="Asp_carbamoyltransf_Asp/Orn-bd"/>
</dbReference>
<dbReference type="Gene3D" id="3.40.50.1370">
    <property type="entry name" value="Aspartate/ornithine carbamoyltransferase"/>
    <property type="match status" value="2"/>
</dbReference>
<accession>A0A5Q2FE38</accession>
<dbReference type="InterPro" id="IPR006132">
    <property type="entry name" value="Asp/Orn_carbamoyltranf_P-bd"/>
</dbReference>
<dbReference type="InterPro" id="IPR006130">
    <property type="entry name" value="Asp/Orn_carbamoylTrfase"/>
</dbReference>
<keyword evidence="13" id="KW-1185">Reference proteome</keyword>
<dbReference type="EMBL" id="CP045725">
    <property type="protein sequence ID" value="QGF23363.1"/>
    <property type="molecule type" value="Genomic_DNA"/>
</dbReference>
<dbReference type="RefSeq" id="WP_153571894.1">
    <property type="nucleotide sequence ID" value="NZ_CP045725.1"/>
</dbReference>
<dbReference type="EC" id="2.1.3.2" evidence="3 8"/>
<comment type="catalytic activity">
    <reaction evidence="7">
        <text>carbamoyl phosphate + L-aspartate = N-carbamoyl-L-aspartate + phosphate + H(+)</text>
        <dbReference type="Rhea" id="RHEA:20013"/>
        <dbReference type="ChEBI" id="CHEBI:15378"/>
        <dbReference type="ChEBI" id="CHEBI:29991"/>
        <dbReference type="ChEBI" id="CHEBI:32814"/>
        <dbReference type="ChEBI" id="CHEBI:43474"/>
        <dbReference type="ChEBI" id="CHEBI:58228"/>
        <dbReference type="EC" id="2.1.3.2"/>
    </reaction>
</comment>
<dbReference type="Pfam" id="PF02729">
    <property type="entry name" value="OTCace_N"/>
    <property type="match status" value="1"/>
</dbReference>
<comment type="pathway">
    <text evidence="1">Pyrimidine metabolism; UMP biosynthesis via de novo pathway; (S)-dihydroorotate from bicarbonate: step 2/3.</text>
</comment>
<comment type="function">
    <text evidence="6">Catalyzes the condensation of carbamoyl phosphate and aspartate to form carbamoyl aspartate and inorganic phosphate, the committed step in the de novo pyrimidine nucleotide biosynthesis pathway.</text>
</comment>
<dbReference type="InterPro" id="IPR002082">
    <property type="entry name" value="Asp_carbamoyltransf"/>
</dbReference>
<evidence type="ECO:0000313" key="12">
    <source>
        <dbReference type="EMBL" id="QGF23363.1"/>
    </source>
</evidence>